<sequence>MAPKKKASLAEKGKGVCSSGHAANPDFVQDPAPAEGLAWPRRRNREQIQRDEQLAWEASYKGRRVKAERFIIRDSFPPDNEVIQSVVRQGLLFWFERNPGFNIELVEEFYKHMVVPEAGTELHPEARITSRIGRIPVIVTPGIIAARMLYTPPTGETNYPVLTRLPFPVLISTICRAEEGLASKYFKNDEPHPGDIDSSILQKSAAHSKGRRGALLTEPPANANTNTWLRKIFCLEAAVAKSQQKLKKEVRQIGREQQVLAH</sequence>
<evidence type="ECO:0000313" key="3">
    <source>
        <dbReference type="Proteomes" id="UP000823749"/>
    </source>
</evidence>
<name>A0AAV6IQP2_9ERIC</name>
<accession>A0AAV6IQP2</accession>
<evidence type="ECO:0000313" key="2">
    <source>
        <dbReference type="EMBL" id="KAG5531041.1"/>
    </source>
</evidence>
<reference evidence="2" key="1">
    <citation type="submission" date="2020-08" db="EMBL/GenBank/DDBJ databases">
        <title>Plant Genome Project.</title>
        <authorList>
            <person name="Zhang R.-G."/>
        </authorList>
    </citation>
    <scope>NUCLEOTIDE SEQUENCE</scope>
    <source>
        <strain evidence="2">WSP0</strain>
        <tissue evidence="2">Leaf</tissue>
    </source>
</reference>
<comment type="caution">
    <text evidence="2">The sequence shown here is derived from an EMBL/GenBank/DDBJ whole genome shotgun (WGS) entry which is preliminary data.</text>
</comment>
<protein>
    <submittedName>
        <fullName evidence="2">Uncharacterized protein</fullName>
    </submittedName>
</protein>
<dbReference type="AlphaFoldDB" id="A0AAV6IQP2"/>
<dbReference type="EMBL" id="JACTNZ010000009">
    <property type="protein sequence ID" value="KAG5531041.1"/>
    <property type="molecule type" value="Genomic_DNA"/>
</dbReference>
<evidence type="ECO:0000256" key="1">
    <source>
        <dbReference type="SAM" id="MobiDB-lite"/>
    </source>
</evidence>
<organism evidence="2 3">
    <name type="scientific">Rhododendron griersonianum</name>
    <dbReference type="NCBI Taxonomy" id="479676"/>
    <lineage>
        <taxon>Eukaryota</taxon>
        <taxon>Viridiplantae</taxon>
        <taxon>Streptophyta</taxon>
        <taxon>Embryophyta</taxon>
        <taxon>Tracheophyta</taxon>
        <taxon>Spermatophyta</taxon>
        <taxon>Magnoliopsida</taxon>
        <taxon>eudicotyledons</taxon>
        <taxon>Gunneridae</taxon>
        <taxon>Pentapetalae</taxon>
        <taxon>asterids</taxon>
        <taxon>Ericales</taxon>
        <taxon>Ericaceae</taxon>
        <taxon>Ericoideae</taxon>
        <taxon>Rhodoreae</taxon>
        <taxon>Rhododendron</taxon>
    </lineage>
</organism>
<keyword evidence="3" id="KW-1185">Reference proteome</keyword>
<gene>
    <name evidence="2" type="ORF">RHGRI_025857</name>
</gene>
<feature type="region of interest" description="Disordered" evidence="1">
    <location>
        <begin position="1"/>
        <end position="36"/>
    </location>
</feature>
<dbReference type="Proteomes" id="UP000823749">
    <property type="component" value="Chromosome 9"/>
</dbReference>
<proteinExistence type="predicted"/>